<accession>A0A1B6H7T3</accession>
<evidence type="ECO:0008006" key="2">
    <source>
        <dbReference type="Google" id="ProtNLM"/>
    </source>
</evidence>
<name>A0A1B6H7T3_9HEMI</name>
<proteinExistence type="predicted"/>
<organism evidence="1">
    <name type="scientific">Homalodisca liturata</name>
    <dbReference type="NCBI Taxonomy" id="320908"/>
    <lineage>
        <taxon>Eukaryota</taxon>
        <taxon>Metazoa</taxon>
        <taxon>Ecdysozoa</taxon>
        <taxon>Arthropoda</taxon>
        <taxon>Hexapoda</taxon>
        <taxon>Insecta</taxon>
        <taxon>Pterygota</taxon>
        <taxon>Neoptera</taxon>
        <taxon>Paraneoptera</taxon>
        <taxon>Hemiptera</taxon>
        <taxon>Auchenorrhyncha</taxon>
        <taxon>Membracoidea</taxon>
        <taxon>Cicadellidae</taxon>
        <taxon>Cicadellinae</taxon>
        <taxon>Proconiini</taxon>
        <taxon>Homalodisca</taxon>
    </lineage>
</organism>
<dbReference type="AlphaFoldDB" id="A0A1B6H7T3"/>
<sequence>KLRSLRKGNSASIISRSMNKSKAVWQIINGERKSSKESSVNAINLEVNGRVVDNATDVANHFNRYFTTIADETIRVNNSSPSYNQAETTHAIPVEQTIHILKPVSIEELAITIDSLKPKSSTGVDGVSAKILKAA</sequence>
<feature type="non-terminal residue" evidence="1">
    <location>
        <position position="1"/>
    </location>
</feature>
<feature type="non-terminal residue" evidence="1">
    <location>
        <position position="135"/>
    </location>
</feature>
<dbReference type="EMBL" id="GECU01036919">
    <property type="protein sequence ID" value="JAS70787.1"/>
    <property type="molecule type" value="Transcribed_RNA"/>
</dbReference>
<reference evidence="1" key="1">
    <citation type="submission" date="2015-11" db="EMBL/GenBank/DDBJ databases">
        <title>De novo transcriptome assembly of four potential Pierce s Disease insect vectors from Arizona vineyards.</title>
        <authorList>
            <person name="Tassone E.E."/>
        </authorList>
    </citation>
    <scope>NUCLEOTIDE SEQUENCE</scope>
</reference>
<evidence type="ECO:0000313" key="1">
    <source>
        <dbReference type="EMBL" id="JAS70787.1"/>
    </source>
</evidence>
<protein>
    <recommendedName>
        <fullName evidence="2">Reverse transcriptase domain-containing protein</fullName>
    </recommendedName>
</protein>
<gene>
    <name evidence="1" type="ORF">g.56036</name>
</gene>